<organism evidence="3 6">
    <name type="scientific">Bacteroides intestinalis</name>
    <dbReference type="NCBI Taxonomy" id="329854"/>
    <lineage>
        <taxon>Bacteria</taxon>
        <taxon>Pseudomonadati</taxon>
        <taxon>Bacteroidota</taxon>
        <taxon>Bacteroidia</taxon>
        <taxon>Bacteroidales</taxon>
        <taxon>Bacteroidaceae</taxon>
        <taxon>Bacteroides</taxon>
    </lineage>
</organism>
<dbReference type="EMBL" id="QRQM01000005">
    <property type="protein sequence ID" value="RHN08738.1"/>
    <property type="molecule type" value="Genomic_DNA"/>
</dbReference>
<feature type="compositionally biased region" description="Polar residues" evidence="1">
    <location>
        <begin position="101"/>
        <end position="114"/>
    </location>
</feature>
<gene>
    <name evidence="2" type="ORF">DWW10_14090</name>
    <name evidence="4" type="ORF">DWZ32_06090</name>
    <name evidence="3" type="ORF">DWZ95_03890</name>
</gene>
<dbReference type="EMBL" id="QRPE01000002">
    <property type="protein sequence ID" value="RHL95961.1"/>
    <property type="molecule type" value="Genomic_DNA"/>
</dbReference>
<sequence>MKSEELATQWCRDHPDATLEQAFMAGLGHKMNMNKDSLSARKDKFRSEVLMYRGKYPDDMLKDFFEYWTECGGRKMRFEKERTFEVSKRLVRWSNNDFNKYGKQLNSSQQQSPGNRKESVERLADLASGVLQGIARKFD</sequence>
<evidence type="ECO:0000313" key="6">
    <source>
        <dbReference type="Proteomes" id="UP000285013"/>
    </source>
</evidence>
<evidence type="ECO:0000256" key="1">
    <source>
        <dbReference type="SAM" id="MobiDB-lite"/>
    </source>
</evidence>
<dbReference type="GeneID" id="93048335"/>
<evidence type="ECO:0000313" key="5">
    <source>
        <dbReference type="Proteomes" id="UP000283850"/>
    </source>
</evidence>
<evidence type="ECO:0000313" key="7">
    <source>
        <dbReference type="Proteomes" id="UP000286003"/>
    </source>
</evidence>
<dbReference type="Proteomes" id="UP000286003">
    <property type="component" value="Unassembled WGS sequence"/>
</dbReference>
<reference evidence="5 6" key="1">
    <citation type="submission" date="2018-08" db="EMBL/GenBank/DDBJ databases">
        <title>A genome reference for cultivated species of the human gut microbiota.</title>
        <authorList>
            <person name="Zou Y."/>
            <person name="Xue W."/>
            <person name="Luo G."/>
        </authorList>
    </citation>
    <scope>NUCLEOTIDE SEQUENCE [LARGE SCALE GENOMIC DNA]</scope>
    <source>
        <strain evidence="2 5">AF14-32</strain>
        <strain evidence="4 7">AF31-23</strain>
        <strain evidence="3 6">AF36-16BH</strain>
    </source>
</reference>
<evidence type="ECO:0000313" key="3">
    <source>
        <dbReference type="EMBL" id="RHL95961.1"/>
    </source>
</evidence>
<proteinExistence type="predicted"/>
<dbReference type="Proteomes" id="UP000285013">
    <property type="component" value="Unassembled WGS sequence"/>
</dbReference>
<accession>A0A3E4KW53</accession>
<feature type="region of interest" description="Disordered" evidence="1">
    <location>
        <begin position="101"/>
        <end position="120"/>
    </location>
</feature>
<dbReference type="RefSeq" id="WP_007846640.1">
    <property type="nucleotide sequence ID" value="NZ_JAJCKC010000007.1"/>
</dbReference>
<name>A0A3E4KW53_9BACE</name>
<dbReference type="EMBL" id="QRZF01000009">
    <property type="protein sequence ID" value="RGV52434.1"/>
    <property type="molecule type" value="Genomic_DNA"/>
</dbReference>
<comment type="caution">
    <text evidence="3">The sequence shown here is derived from an EMBL/GenBank/DDBJ whole genome shotgun (WGS) entry which is preliminary data.</text>
</comment>
<evidence type="ECO:0000313" key="4">
    <source>
        <dbReference type="EMBL" id="RHN08738.1"/>
    </source>
</evidence>
<dbReference type="Proteomes" id="UP000283850">
    <property type="component" value="Unassembled WGS sequence"/>
</dbReference>
<dbReference type="AlphaFoldDB" id="A0A3E4KW53"/>
<protein>
    <submittedName>
        <fullName evidence="3">Uncharacterized protein</fullName>
    </submittedName>
</protein>
<evidence type="ECO:0000313" key="2">
    <source>
        <dbReference type="EMBL" id="RGV52434.1"/>
    </source>
</evidence>